<dbReference type="PANTHER" id="PTHR33217:SF8">
    <property type="entry name" value="MUTATOR FAMILY TRANSPOSASE"/>
    <property type="match status" value="1"/>
</dbReference>
<name>A0A2P7UEQ7_9BACL</name>
<comment type="similarity">
    <text evidence="2 6">Belongs to the transposase mutator family.</text>
</comment>
<keyword evidence="8" id="KW-1185">Reference proteome</keyword>
<dbReference type="NCBIfam" id="NF033543">
    <property type="entry name" value="transpos_IS256"/>
    <property type="match status" value="1"/>
</dbReference>
<organism evidence="7 8">
    <name type="scientific">Brevibacillus fortis</name>
    <dbReference type="NCBI Taxonomy" id="2126352"/>
    <lineage>
        <taxon>Bacteria</taxon>
        <taxon>Bacillati</taxon>
        <taxon>Bacillota</taxon>
        <taxon>Bacilli</taxon>
        <taxon>Bacillales</taxon>
        <taxon>Paenibacillaceae</taxon>
        <taxon>Brevibacillus</taxon>
    </lineage>
</organism>
<accession>A0A2P7UEQ7</accession>
<keyword evidence="6" id="KW-0814">Transposable element</keyword>
<keyword evidence="5 6" id="KW-0233">DNA recombination</keyword>
<gene>
    <name evidence="7" type="ORF">C7R93_29790</name>
</gene>
<evidence type="ECO:0000313" key="7">
    <source>
        <dbReference type="EMBL" id="PSJ85470.1"/>
    </source>
</evidence>
<keyword evidence="4 6" id="KW-0238">DNA-binding</keyword>
<dbReference type="GO" id="GO:0003677">
    <property type="term" value="F:DNA binding"/>
    <property type="evidence" value="ECO:0007669"/>
    <property type="project" value="UniProtKB-UniRule"/>
</dbReference>
<dbReference type="AlphaFoldDB" id="A0A2P7UEQ7"/>
<protein>
    <recommendedName>
        <fullName evidence="6">Mutator family transposase</fullName>
    </recommendedName>
</protein>
<comment type="caution">
    <text evidence="7">The sequence shown here is derived from an EMBL/GenBank/DDBJ whole genome shotgun (WGS) entry which is preliminary data.</text>
</comment>
<dbReference type="Pfam" id="PF00872">
    <property type="entry name" value="Transposase_mut"/>
    <property type="match status" value="1"/>
</dbReference>
<dbReference type="OrthoDB" id="9779930at2"/>
<keyword evidence="3 6" id="KW-0815">Transposition</keyword>
<dbReference type="RefSeq" id="WP_106842167.1">
    <property type="nucleotide sequence ID" value="NZ_JARMEZ010000067.1"/>
</dbReference>
<sequence length="404" mass="46895">MMSKEQIKLWIKEKNMKSVDDVQSALKDLFAETIQEMLEAEMESTLGYVKHDMKNKRTTNSRNGYSKKTVRSEYGEVDIQVPRDREGEFEPAIVKKHQSNVTGIEDQILALYAKGVSTRDIQDHLQQLYGIEVSPTLISNVTNKIVPLIKEWQNRPLQAVYAVVFLDAIHFKVKQDGAIVNKAAYMVIGIDLDGHKDVLGIWIGENESAKFWLHVLNELKNRGVQDILITSVDNLRGFTEAISACYPKTEIQKCVIHQIRNAIKYVSYKDLKRVTAELKPIYKAPTEQAALEELDQFEQTWGSKYPLMVRSWRTNWDEIATFFKYPPEIRKLIYTTNVIESYHRQLRKVTKGKSVFPTDDALLKMLYLVTMDVLRKWTGRVHNWGQILMQLSVFFEDRVRPHIR</sequence>
<evidence type="ECO:0000313" key="8">
    <source>
        <dbReference type="Proteomes" id="UP000240419"/>
    </source>
</evidence>
<evidence type="ECO:0000256" key="1">
    <source>
        <dbReference type="ARBA" id="ARBA00002190"/>
    </source>
</evidence>
<comment type="function">
    <text evidence="1 6">Required for the transposition of the insertion element.</text>
</comment>
<evidence type="ECO:0000256" key="4">
    <source>
        <dbReference type="ARBA" id="ARBA00023125"/>
    </source>
</evidence>
<dbReference type="GO" id="GO:0004803">
    <property type="term" value="F:transposase activity"/>
    <property type="evidence" value="ECO:0007669"/>
    <property type="project" value="UniProtKB-UniRule"/>
</dbReference>
<proteinExistence type="inferred from homology"/>
<dbReference type="GO" id="GO:0006313">
    <property type="term" value="P:DNA transposition"/>
    <property type="evidence" value="ECO:0007669"/>
    <property type="project" value="UniProtKB-UniRule"/>
</dbReference>
<evidence type="ECO:0000256" key="5">
    <source>
        <dbReference type="ARBA" id="ARBA00023172"/>
    </source>
</evidence>
<dbReference type="EMBL" id="PXZM01000083">
    <property type="protein sequence ID" value="PSJ85470.1"/>
    <property type="molecule type" value="Genomic_DNA"/>
</dbReference>
<evidence type="ECO:0000256" key="3">
    <source>
        <dbReference type="ARBA" id="ARBA00022578"/>
    </source>
</evidence>
<evidence type="ECO:0000256" key="2">
    <source>
        <dbReference type="ARBA" id="ARBA00010961"/>
    </source>
</evidence>
<dbReference type="PANTHER" id="PTHR33217">
    <property type="entry name" value="TRANSPOSASE FOR INSERTION SEQUENCE ELEMENT IS1081"/>
    <property type="match status" value="1"/>
</dbReference>
<dbReference type="InterPro" id="IPR001207">
    <property type="entry name" value="Transposase_mutator"/>
</dbReference>
<dbReference type="Proteomes" id="UP000240419">
    <property type="component" value="Unassembled WGS sequence"/>
</dbReference>
<evidence type="ECO:0000256" key="6">
    <source>
        <dbReference type="RuleBase" id="RU365089"/>
    </source>
</evidence>
<reference evidence="7 8" key="1">
    <citation type="submission" date="2018-03" db="EMBL/GenBank/DDBJ databases">
        <title>Brevisbacillus phylogenomics.</title>
        <authorList>
            <person name="Dunlap C."/>
        </authorList>
    </citation>
    <scope>NUCLEOTIDE SEQUENCE [LARGE SCALE GENOMIC DNA]</scope>
    <source>
        <strain evidence="7 8">NRRL NRS-1210</strain>
    </source>
</reference>